<evidence type="ECO:0000313" key="3">
    <source>
        <dbReference type="Proteomes" id="UP001227230"/>
    </source>
</evidence>
<organism evidence="2 3">
    <name type="scientific">Vitis vinifera</name>
    <name type="common">Grape</name>
    <dbReference type="NCBI Taxonomy" id="29760"/>
    <lineage>
        <taxon>Eukaryota</taxon>
        <taxon>Viridiplantae</taxon>
        <taxon>Streptophyta</taxon>
        <taxon>Embryophyta</taxon>
        <taxon>Tracheophyta</taxon>
        <taxon>Spermatophyta</taxon>
        <taxon>Magnoliopsida</taxon>
        <taxon>eudicotyledons</taxon>
        <taxon>Gunneridae</taxon>
        <taxon>Pentapetalae</taxon>
        <taxon>rosids</taxon>
        <taxon>Vitales</taxon>
        <taxon>Vitaceae</taxon>
        <taxon>Viteae</taxon>
        <taxon>Vitis</taxon>
    </lineage>
</organism>
<keyword evidence="3" id="KW-1185">Reference proteome</keyword>
<feature type="domain" description="Reverse transcriptase Ty1/copia-type" evidence="1">
    <location>
        <begin position="11"/>
        <end position="88"/>
    </location>
</feature>
<evidence type="ECO:0000313" key="2">
    <source>
        <dbReference type="EMBL" id="WKA01751.1"/>
    </source>
</evidence>
<proteinExistence type="predicted"/>
<evidence type="ECO:0000259" key="1">
    <source>
        <dbReference type="Pfam" id="PF07727"/>
    </source>
</evidence>
<reference evidence="2 3" key="1">
    <citation type="journal article" date="2023" name="Hortic Res">
        <title>The complete reference genome for grapevine (Vitis vinifera L.) genetics and breeding.</title>
        <authorList>
            <person name="Shi X."/>
            <person name="Cao S."/>
            <person name="Wang X."/>
            <person name="Huang S."/>
            <person name="Wang Y."/>
            <person name="Liu Z."/>
            <person name="Liu W."/>
            <person name="Leng X."/>
            <person name="Peng Y."/>
            <person name="Wang N."/>
            <person name="Wang Y."/>
            <person name="Ma Z."/>
            <person name="Xu X."/>
            <person name="Zhang F."/>
            <person name="Xue H."/>
            <person name="Zhong H."/>
            <person name="Wang Y."/>
            <person name="Zhang K."/>
            <person name="Velt A."/>
            <person name="Avia K."/>
            <person name="Holtgrawe D."/>
            <person name="Grimplet J."/>
            <person name="Matus J.T."/>
            <person name="Ware D."/>
            <person name="Wu X."/>
            <person name="Wang H."/>
            <person name="Liu C."/>
            <person name="Fang Y."/>
            <person name="Rustenholz C."/>
            <person name="Cheng Z."/>
            <person name="Xiao H."/>
            <person name="Zhou Y."/>
        </authorList>
    </citation>
    <scope>NUCLEOTIDE SEQUENCE [LARGE SCALE GENOMIC DNA]</scope>
    <source>
        <strain evidence="3">cv. Pinot noir / PN40024</strain>
        <tissue evidence="2">Leaf</tissue>
    </source>
</reference>
<gene>
    <name evidence="2" type="ORF">VitviT2T_020017</name>
</gene>
<dbReference type="EMBL" id="CP126660">
    <property type="protein sequence ID" value="WKA01751.1"/>
    <property type="molecule type" value="Genomic_DNA"/>
</dbReference>
<dbReference type="Pfam" id="PF07727">
    <property type="entry name" value="RVT_2"/>
    <property type="match status" value="1"/>
</dbReference>
<sequence>MNIELQALESNDTWSICSLPISKQVVGCKWVYKVKFRADGTVDRYKARLVSKGFAQQEGIDYLDTLSPVAKLVTVKMLFSLAAIHCWSLT</sequence>
<accession>A0ABY9D521</accession>
<dbReference type="Proteomes" id="UP001227230">
    <property type="component" value="Chromosome 13"/>
</dbReference>
<protein>
    <recommendedName>
        <fullName evidence="1">Reverse transcriptase Ty1/copia-type domain-containing protein</fullName>
    </recommendedName>
</protein>
<dbReference type="InterPro" id="IPR013103">
    <property type="entry name" value="RVT_2"/>
</dbReference>
<name>A0ABY9D521_VITVI</name>